<dbReference type="InterPro" id="IPR030677">
    <property type="entry name" value="Nnr"/>
</dbReference>
<dbReference type="SUPFAM" id="SSF64153">
    <property type="entry name" value="YjeF N-terminal domain-like"/>
    <property type="match status" value="1"/>
</dbReference>
<comment type="catalytic activity">
    <reaction evidence="2 18 19">
        <text>(6R)-NADPHX = (6S)-NADPHX</text>
        <dbReference type="Rhea" id="RHEA:32227"/>
        <dbReference type="ChEBI" id="CHEBI:64076"/>
        <dbReference type="ChEBI" id="CHEBI:64077"/>
        <dbReference type="EC" id="5.1.99.6"/>
    </reaction>
</comment>
<dbReference type="PROSITE" id="PS51383">
    <property type="entry name" value="YJEF_C_3"/>
    <property type="match status" value="1"/>
</dbReference>
<reference evidence="22 23" key="1">
    <citation type="submission" date="2019-01" db="EMBL/GenBank/DDBJ databases">
        <title>Novel species of Nocardioides.</title>
        <authorList>
            <person name="Liu Q."/>
            <person name="Xin Y.-H."/>
        </authorList>
    </citation>
    <scope>NUCLEOTIDE SEQUENCE [LARGE SCALE GENOMIC DNA]</scope>
    <source>
        <strain evidence="22 23">CGMCC 4.6882</strain>
    </source>
</reference>
<comment type="similarity">
    <text evidence="18">Belongs to the NnrE/AIBP family.</text>
</comment>
<evidence type="ECO:0000256" key="18">
    <source>
        <dbReference type="HAMAP-Rule" id="MF_01966"/>
    </source>
</evidence>
<dbReference type="InterPro" id="IPR004443">
    <property type="entry name" value="YjeF_N_dom"/>
</dbReference>
<dbReference type="GO" id="GO:0052855">
    <property type="term" value="F:ADP-dependent NAD(P)H-hydrate dehydratase activity"/>
    <property type="evidence" value="ECO:0007669"/>
    <property type="project" value="UniProtKB-UniRule"/>
</dbReference>
<feature type="binding site" evidence="17">
    <location>
        <position position="249"/>
    </location>
    <ligand>
        <name>(6S)-NADPHX</name>
        <dbReference type="ChEBI" id="CHEBI:64076"/>
    </ligand>
</feature>
<feature type="binding site" evidence="18">
    <location>
        <position position="151"/>
    </location>
    <ligand>
        <name>K(+)</name>
        <dbReference type="ChEBI" id="CHEBI:29103"/>
    </ligand>
</feature>
<dbReference type="PANTHER" id="PTHR12592">
    <property type="entry name" value="ATP-DEPENDENT (S)-NAD(P)H-HYDRATE DEHYDRATASE FAMILY MEMBER"/>
    <property type="match status" value="1"/>
</dbReference>
<dbReference type="SUPFAM" id="SSF53613">
    <property type="entry name" value="Ribokinase-like"/>
    <property type="match status" value="1"/>
</dbReference>
<evidence type="ECO:0000256" key="7">
    <source>
        <dbReference type="ARBA" id="ARBA00022840"/>
    </source>
</evidence>
<feature type="binding site" evidence="17">
    <location>
        <begin position="376"/>
        <end position="380"/>
    </location>
    <ligand>
        <name>AMP</name>
        <dbReference type="ChEBI" id="CHEBI:456215"/>
    </ligand>
</feature>
<dbReference type="GO" id="GO:0046496">
    <property type="term" value="P:nicotinamide nucleotide metabolic process"/>
    <property type="evidence" value="ECO:0007669"/>
    <property type="project" value="UniProtKB-UniRule"/>
</dbReference>
<evidence type="ECO:0000259" key="20">
    <source>
        <dbReference type="PROSITE" id="PS51383"/>
    </source>
</evidence>
<accession>A0A4Q2RZ01</accession>
<dbReference type="HAMAP" id="MF_01966">
    <property type="entry name" value="NADHX_epimerase"/>
    <property type="match status" value="1"/>
</dbReference>
<dbReference type="GO" id="GO:0046872">
    <property type="term" value="F:metal ion binding"/>
    <property type="evidence" value="ECO:0007669"/>
    <property type="project" value="UniProtKB-UniRule"/>
</dbReference>
<gene>
    <name evidence="18" type="primary">nnrE</name>
    <name evidence="17" type="synonym">nnrD</name>
    <name evidence="22" type="ORF">EUA93_02285</name>
</gene>
<dbReference type="Proteomes" id="UP000294071">
    <property type="component" value="Unassembled WGS sequence"/>
</dbReference>
<keyword evidence="23" id="KW-1185">Reference proteome</keyword>
<dbReference type="GO" id="GO:0110051">
    <property type="term" value="P:metabolite repair"/>
    <property type="evidence" value="ECO:0007669"/>
    <property type="project" value="TreeGrafter"/>
</dbReference>
<comment type="caution">
    <text evidence="18">Lacks conserved residue(s) required for the propagation of feature annotation.</text>
</comment>
<evidence type="ECO:0000256" key="15">
    <source>
        <dbReference type="ARBA" id="ARBA00048238"/>
    </source>
</evidence>
<evidence type="ECO:0000256" key="1">
    <source>
        <dbReference type="ARBA" id="ARBA00000013"/>
    </source>
</evidence>
<comment type="similarity">
    <text evidence="3 19">In the N-terminal section; belongs to the NnrE/AIBP family.</text>
</comment>
<evidence type="ECO:0000259" key="21">
    <source>
        <dbReference type="PROSITE" id="PS51385"/>
    </source>
</evidence>
<feature type="binding site" evidence="18">
    <location>
        <begin position="58"/>
        <end position="62"/>
    </location>
    <ligand>
        <name>(6S)-NADPHX</name>
        <dbReference type="ChEBI" id="CHEBI:64076"/>
    </ligand>
</feature>
<comment type="subunit">
    <text evidence="17">Homotetramer.</text>
</comment>
<keyword evidence="10 17" id="KW-0520">NAD</keyword>
<comment type="similarity">
    <text evidence="17">Belongs to the NnrD/CARKD family.</text>
</comment>
<keyword evidence="8 17" id="KW-0521">NADP</keyword>
<comment type="caution">
    <text evidence="22">The sequence shown here is derived from an EMBL/GenBank/DDBJ whole genome shotgun (WGS) entry which is preliminary data.</text>
</comment>
<dbReference type="InterPro" id="IPR000631">
    <property type="entry name" value="CARKD"/>
</dbReference>
<comment type="function">
    <text evidence="18">Catalyzes the epimerization of the S- and R-forms of NAD(P)HX, a damaged form of NAD(P)H that is a result of enzymatic or heat-dependent hydration. This is a prerequisite for the S-specific NAD(P)H-hydrate dehydratase to allow the repair of both epimers of NAD(P)HX.</text>
</comment>
<comment type="catalytic activity">
    <reaction evidence="16 17 19">
        <text>(6S)-NADPHX + ADP = AMP + phosphate + NADPH + H(+)</text>
        <dbReference type="Rhea" id="RHEA:32235"/>
        <dbReference type="ChEBI" id="CHEBI:15378"/>
        <dbReference type="ChEBI" id="CHEBI:43474"/>
        <dbReference type="ChEBI" id="CHEBI:57783"/>
        <dbReference type="ChEBI" id="CHEBI:64076"/>
        <dbReference type="ChEBI" id="CHEBI:456215"/>
        <dbReference type="ChEBI" id="CHEBI:456216"/>
        <dbReference type="EC" id="4.2.1.136"/>
    </reaction>
</comment>
<dbReference type="CDD" id="cd01171">
    <property type="entry name" value="YXKO-related"/>
    <property type="match status" value="1"/>
</dbReference>
<evidence type="ECO:0000256" key="13">
    <source>
        <dbReference type="ARBA" id="ARBA00023268"/>
    </source>
</evidence>
<evidence type="ECO:0000256" key="14">
    <source>
        <dbReference type="ARBA" id="ARBA00025153"/>
    </source>
</evidence>
<feature type="binding site" evidence="18">
    <location>
        <position position="148"/>
    </location>
    <ligand>
        <name>(6S)-NADPHX</name>
        <dbReference type="ChEBI" id="CHEBI:64076"/>
    </ligand>
</feature>
<proteinExistence type="inferred from homology"/>
<comment type="cofactor">
    <cofactor evidence="18 19">
        <name>K(+)</name>
        <dbReference type="ChEBI" id="CHEBI:29103"/>
    </cofactor>
    <text evidence="18 19">Binds 1 potassium ion per subunit.</text>
</comment>
<dbReference type="PIRSF" id="PIRSF017184">
    <property type="entry name" value="Nnr"/>
    <property type="match status" value="1"/>
</dbReference>
<comment type="cofactor">
    <cofactor evidence="17">
        <name>Mg(2+)</name>
        <dbReference type="ChEBI" id="CHEBI:18420"/>
    </cofactor>
</comment>
<feature type="binding site" evidence="18">
    <location>
        <position position="59"/>
    </location>
    <ligand>
        <name>K(+)</name>
        <dbReference type="ChEBI" id="CHEBI:29103"/>
    </ligand>
</feature>
<dbReference type="Gene3D" id="3.40.50.10260">
    <property type="entry name" value="YjeF N-terminal domain"/>
    <property type="match status" value="1"/>
</dbReference>
<evidence type="ECO:0000256" key="8">
    <source>
        <dbReference type="ARBA" id="ARBA00022857"/>
    </source>
</evidence>
<dbReference type="AlphaFoldDB" id="A0A4Q2RZ01"/>
<evidence type="ECO:0000256" key="19">
    <source>
        <dbReference type="PIRNR" id="PIRNR017184"/>
    </source>
</evidence>
<feature type="binding site" evidence="17">
    <location>
        <position position="405"/>
    </location>
    <ligand>
        <name>AMP</name>
        <dbReference type="ChEBI" id="CHEBI:456215"/>
    </ligand>
</feature>
<feature type="binding site" evidence="17">
    <location>
        <position position="406"/>
    </location>
    <ligand>
        <name>(6S)-NADPHX</name>
        <dbReference type="ChEBI" id="CHEBI:64076"/>
    </ligand>
</feature>
<dbReference type="InterPro" id="IPR036652">
    <property type="entry name" value="YjeF_N_dom_sf"/>
</dbReference>
<name>A0A4Q2RZ01_9ACTN</name>
<protein>
    <recommendedName>
        <fullName evidence="19">Bifunctional NAD(P)H-hydrate repair enzyme</fullName>
    </recommendedName>
    <alternativeName>
        <fullName evidence="19">Nicotinamide nucleotide repair protein</fullName>
    </alternativeName>
    <domain>
        <recommendedName>
            <fullName evidence="19">ADP-dependent (S)-NAD(P)H-hydrate dehydratase</fullName>
            <ecNumber evidence="19">4.2.1.136</ecNumber>
        </recommendedName>
        <alternativeName>
            <fullName evidence="19">ADP-dependent NAD(P)HX dehydratase</fullName>
        </alternativeName>
    </domain>
    <domain>
        <recommendedName>
            <fullName evidence="19">NAD(P)H-hydrate epimerase</fullName>
            <ecNumber evidence="19">5.1.99.6</ecNumber>
        </recommendedName>
    </domain>
</protein>
<comment type="catalytic activity">
    <reaction evidence="1 18 19">
        <text>(6R)-NADHX = (6S)-NADHX</text>
        <dbReference type="Rhea" id="RHEA:32215"/>
        <dbReference type="ChEBI" id="CHEBI:64074"/>
        <dbReference type="ChEBI" id="CHEBI:64075"/>
        <dbReference type="EC" id="5.1.99.6"/>
    </reaction>
</comment>
<comment type="function">
    <text evidence="17">Catalyzes the dehydration of the S-form of NAD(P)HX at the expense of ADP, which is converted to AMP. Together with NAD(P)HX epimerase, which catalyzes the epimerization of the S- and R-forms, the enzyme allows the repair of both epimers of NAD(P)HX, a damaged form of NAD(P)H that is a result of enzymatic or heat-dependent hydration.</text>
</comment>
<evidence type="ECO:0000256" key="2">
    <source>
        <dbReference type="ARBA" id="ARBA00000909"/>
    </source>
</evidence>
<dbReference type="GO" id="GO:0005524">
    <property type="term" value="F:ATP binding"/>
    <property type="evidence" value="ECO:0007669"/>
    <property type="project" value="UniProtKB-UniRule"/>
</dbReference>
<dbReference type="Pfam" id="PF01256">
    <property type="entry name" value="Carb_kinase"/>
    <property type="match status" value="1"/>
</dbReference>
<dbReference type="InterPro" id="IPR029056">
    <property type="entry name" value="Ribokinase-like"/>
</dbReference>
<feature type="binding site" evidence="18">
    <location>
        <begin position="121"/>
        <end position="127"/>
    </location>
    <ligand>
        <name>(6S)-NADPHX</name>
        <dbReference type="ChEBI" id="CHEBI:64076"/>
    </ligand>
</feature>
<dbReference type="NCBIfam" id="TIGR00197">
    <property type="entry name" value="yjeF_nterm"/>
    <property type="match status" value="1"/>
</dbReference>
<feature type="domain" description="YjeF C-terminal" evidence="20">
    <location>
        <begin position="214"/>
        <end position="462"/>
    </location>
</feature>
<keyword evidence="5 18" id="KW-0479">Metal-binding</keyword>
<dbReference type="EC" id="5.1.99.6" evidence="19"/>
<feature type="domain" description="YjeF N-terminal" evidence="21">
    <location>
        <begin position="10"/>
        <end position="205"/>
    </location>
</feature>
<keyword evidence="7 17" id="KW-0067">ATP-binding</keyword>
<dbReference type="EMBL" id="SDWT01000001">
    <property type="protein sequence ID" value="RYB93285.1"/>
    <property type="molecule type" value="Genomic_DNA"/>
</dbReference>
<dbReference type="HAMAP" id="MF_01965">
    <property type="entry name" value="NADHX_dehydratase"/>
    <property type="match status" value="1"/>
</dbReference>
<keyword evidence="9 18" id="KW-0630">Potassium</keyword>
<evidence type="ECO:0000256" key="9">
    <source>
        <dbReference type="ARBA" id="ARBA00022958"/>
    </source>
</evidence>
<keyword evidence="12 17" id="KW-0456">Lyase</keyword>
<feature type="binding site" evidence="18">
    <location>
        <position position="117"/>
    </location>
    <ligand>
        <name>K(+)</name>
        <dbReference type="ChEBI" id="CHEBI:29103"/>
    </ligand>
</feature>
<keyword evidence="13" id="KW-0511">Multifunctional enzyme</keyword>
<evidence type="ECO:0000256" key="11">
    <source>
        <dbReference type="ARBA" id="ARBA00023235"/>
    </source>
</evidence>
<keyword evidence="6 17" id="KW-0547">Nucleotide-binding</keyword>
<evidence type="ECO:0000256" key="5">
    <source>
        <dbReference type="ARBA" id="ARBA00022723"/>
    </source>
</evidence>
<dbReference type="PROSITE" id="PS51385">
    <property type="entry name" value="YJEF_N"/>
    <property type="match status" value="1"/>
</dbReference>
<evidence type="ECO:0000256" key="6">
    <source>
        <dbReference type="ARBA" id="ARBA00022741"/>
    </source>
</evidence>
<evidence type="ECO:0000313" key="23">
    <source>
        <dbReference type="Proteomes" id="UP000294071"/>
    </source>
</evidence>
<evidence type="ECO:0000256" key="4">
    <source>
        <dbReference type="ARBA" id="ARBA00009524"/>
    </source>
</evidence>
<dbReference type="Pfam" id="PF03853">
    <property type="entry name" value="YjeF_N"/>
    <property type="match status" value="1"/>
</dbReference>
<comment type="function">
    <text evidence="14 19">Bifunctional enzyme that catalyzes the epimerization of the S- and R-forms of NAD(P)HX and the dehydration of the S-form of NAD(P)HX at the expense of ADP, which is converted to AMP. This allows the repair of both epimers of NAD(P)HX, a damaged form of NAD(P)H that is a result of enzymatic or heat-dependent hydration.</text>
</comment>
<dbReference type="PROSITE" id="PS01050">
    <property type="entry name" value="YJEF_C_2"/>
    <property type="match status" value="1"/>
</dbReference>
<evidence type="ECO:0000256" key="16">
    <source>
        <dbReference type="ARBA" id="ARBA00049209"/>
    </source>
</evidence>
<sequence length="471" mass="47160">MLRAHTVADVRRVEALAMAGLPDGALMQQAAAGLAAAVVDVLGGAYGRRVLLLVGAGDNGGDALWAGARLARRGVRVEALLLSERVHEDGLAALRAAGGVATDDLAELGEAPDLVVDGIVGIGGRPGLRPGAVAALERFAGVPVVAVDVPSGIDVDTGRVEGPHVTADLTVTFGTHKVAHLADPASLACGALHLVDIGLEPFLVHSEPAVEALQPDDVRHLLPHPSPDAQKYVRGVVGVRAGSGAYPGAALLAVGGANTGLVGMVRYVGPEQVADTVRVAHPEVVGAGRVQAWVVGPGGGDDAGEMLAAARADGVPLVVDADALQHVDGPVPGWVLTPHAGELAAMLGADRTEVEAAPLEHVREAARRWDCVVLLKGHHTLVAGPAGRVRATTTGVPWLATAGAGDVLAGLVGALLAAGLEPYDAASVGSWLHGAAATEAAAGGPLTASRVAVQIPSLVREVLAGLGGSTP</sequence>
<dbReference type="OrthoDB" id="9806925at2"/>
<dbReference type="PANTHER" id="PTHR12592:SF0">
    <property type="entry name" value="ATP-DEPENDENT (S)-NAD(P)H-HYDRATE DEHYDRATASE"/>
    <property type="match status" value="1"/>
</dbReference>
<comment type="similarity">
    <text evidence="4 19">In the C-terminal section; belongs to the NnrD/CARKD family.</text>
</comment>
<feature type="binding site" evidence="17">
    <location>
        <position position="339"/>
    </location>
    <ligand>
        <name>(6S)-NADPHX</name>
        <dbReference type="ChEBI" id="CHEBI:64076"/>
    </ligand>
</feature>
<evidence type="ECO:0000256" key="17">
    <source>
        <dbReference type="HAMAP-Rule" id="MF_01965"/>
    </source>
</evidence>
<evidence type="ECO:0000256" key="12">
    <source>
        <dbReference type="ARBA" id="ARBA00023239"/>
    </source>
</evidence>
<evidence type="ECO:0000256" key="10">
    <source>
        <dbReference type="ARBA" id="ARBA00023027"/>
    </source>
</evidence>
<keyword evidence="11 18" id="KW-0413">Isomerase</keyword>
<dbReference type="RefSeq" id="WP_129398385.1">
    <property type="nucleotide sequence ID" value="NZ_SDWT01000001.1"/>
</dbReference>
<dbReference type="InterPro" id="IPR017953">
    <property type="entry name" value="Carbohydrate_kinase_pred_CS"/>
</dbReference>
<evidence type="ECO:0000313" key="22">
    <source>
        <dbReference type="EMBL" id="RYB93285.1"/>
    </source>
</evidence>
<feature type="binding site" evidence="17">
    <location>
        <position position="298"/>
    </location>
    <ligand>
        <name>(6S)-NADPHX</name>
        <dbReference type="ChEBI" id="CHEBI:64076"/>
    </ligand>
</feature>
<dbReference type="Gene3D" id="3.40.1190.20">
    <property type="match status" value="1"/>
</dbReference>
<dbReference type="GO" id="GO:0052856">
    <property type="term" value="F:NAD(P)HX epimerase activity"/>
    <property type="evidence" value="ECO:0007669"/>
    <property type="project" value="UniProtKB-UniRule"/>
</dbReference>
<organism evidence="22 23">
    <name type="scientific">Nocardioides oleivorans</name>
    <dbReference type="NCBI Taxonomy" id="273676"/>
    <lineage>
        <taxon>Bacteria</taxon>
        <taxon>Bacillati</taxon>
        <taxon>Actinomycetota</taxon>
        <taxon>Actinomycetes</taxon>
        <taxon>Propionibacteriales</taxon>
        <taxon>Nocardioidaceae</taxon>
        <taxon>Nocardioides</taxon>
    </lineage>
</organism>
<evidence type="ECO:0000256" key="3">
    <source>
        <dbReference type="ARBA" id="ARBA00006001"/>
    </source>
</evidence>
<comment type="catalytic activity">
    <reaction evidence="15 17 19">
        <text>(6S)-NADHX + ADP = AMP + phosphate + NADH + H(+)</text>
        <dbReference type="Rhea" id="RHEA:32223"/>
        <dbReference type="ChEBI" id="CHEBI:15378"/>
        <dbReference type="ChEBI" id="CHEBI:43474"/>
        <dbReference type="ChEBI" id="CHEBI:57945"/>
        <dbReference type="ChEBI" id="CHEBI:64074"/>
        <dbReference type="ChEBI" id="CHEBI:456215"/>
        <dbReference type="ChEBI" id="CHEBI:456216"/>
        <dbReference type="EC" id="4.2.1.136"/>
    </reaction>
</comment>
<dbReference type="EC" id="4.2.1.136" evidence="19"/>